<dbReference type="EMBL" id="JAJJMB010008334">
    <property type="protein sequence ID" value="KAI3924460.1"/>
    <property type="molecule type" value="Genomic_DNA"/>
</dbReference>
<feature type="compositionally biased region" description="Acidic residues" evidence="6">
    <location>
        <begin position="138"/>
        <end position="170"/>
    </location>
</feature>
<dbReference type="InterPro" id="IPR015300">
    <property type="entry name" value="DNA-bd_pseudobarrel_sf"/>
</dbReference>
<keyword evidence="2" id="KW-0805">Transcription regulation</keyword>
<name>A0AAD4XJP6_9MAGN</name>
<protein>
    <recommendedName>
        <fullName evidence="7">TF-B3 domain-containing protein</fullName>
    </recommendedName>
</protein>
<dbReference type="Gene3D" id="2.40.330.10">
    <property type="entry name" value="DNA-binding pseudobarrel domain"/>
    <property type="match status" value="2"/>
</dbReference>
<dbReference type="GO" id="GO:0003677">
    <property type="term" value="F:DNA binding"/>
    <property type="evidence" value="ECO:0007669"/>
    <property type="project" value="UniProtKB-KW"/>
</dbReference>
<accession>A0AAD4XJP6</accession>
<dbReference type="AlphaFoldDB" id="A0AAD4XJP6"/>
<feature type="compositionally biased region" description="Basic and acidic residues" evidence="6">
    <location>
        <begin position="124"/>
        <end position="137"/>
    </location>
</feature>
<keyword evidence="5" id="KW-0539">Nucleus</keyword>
<evidence type="ECO:0000313" key="8">
    <source>
        <dbReference type="EMBL" id="KAI3924460.1"/>
    </source>
</evidence>
<evidence type="ECO:0000256" key="1">
    <source>
        <dbReference type="ARBA" id="ARBA00004123"/>
    </source>
</evidence>
<keyword evidence="4" id="KW-0804">Transcription</keyword>
<dbReference type="SUPFAM" id="SSF101936">
    <property type="entry name" value="DNA-binding pseudobarrel domain"/>
    <property type="match status" value="2"/>
</dbReference>
<comment type="caution">
    <text evidence="8">The sequence shown here is derived from an EMBL/GenBank/DDBJ whole genome shotgun (WGS) entry which is preliminary data.</text>
</comment>
<dbReference type="Proteomes" id="UP001202328">
    <property type="component" value="Unassembled WGS sequence"/>
</dbReference>
<dbReference type="Pfam" id="PF02362">
    <property type="entry name" value="B3"/>
    <property type="match status" value="2"/>
</dbReference>
<comment type="subcellular location">
    <subcellularLocation>
        <location evidence="1">Nucleus</location>
    </subcellularLocation>
</comment>
<sequence length="310" mass="36835">MKKLVDPYRKHHFFKVILEDDETRMKIPEAFYPRISRESQSGGQAVVYGPSGAYWVTKVHKSQDGIFLEKGWEVFVRENGIQIYDFLVFRYDGSMQFSVKVFDMRGIPREECFVRIRSSPLSEERITHGRSSEHEADKNEDEPDDEESDEEESDEEKSYGDETDEDEDEYEVPRKTMKLNSSRKKRSKSIDVPRASRIERGFASSSRYPFFKIRMQNSYLKHNYLPIPWGTRRKYFPDDVKEVILKASDEKWSWKIRLLRSKTDLRLSKGVSDFIRKKNGMNLKIRDVCIFEIVEKRSHQLVLRVQIIRY</sequence>
<evidence type="ECO:0000256" key="6">
    <source>
        <dbReference type="SAM" id="MobiDB-lite"/>
    </source>
</evidence>
<organism evidence="8 9">
    <name type="scientific">Papaver atlanticum</name>
    <dbReference type="NCBI Taxonomy" id="357466"/>
    <lineage>
        <taxon>Eukaryota</taxon>
        <taxon>Viridiplantae</taxon>
        <taxon>Streptophyta</taxon>
        <taxon>Embryophyta</taxon>
        <taxon>Tracheophyta</taxon>
        <taxon>Spermatophyta</taxon>
        <taxon>Magnoliopsida</taxon>
        <taxon>Ranunculales</taxon>
        <taxon>Papaveraceae</taxon>
        <taxon>Papaveroideae</taxon>
        <taxon>Papaver</taxon>
    </lineage>
</organism>
<keyword evidence="9" id="KW-1185">Reference proteome</keyword>
<evidence type="ECO:0000259" key="7">
    <source>
        <dbReference type="PROSITE" id="PS50863"/>
    </source>
</evidence>
<dbReference type="SMART" id="SM01019">
    <property type="entry name" value="B3"/>
    <property type="match status" value="2"/>
</dbReference>
<dbReference type="InterPro" id="IPR003340">
    <property type="entry name" value="B3_DNA-bd"/>
</dbReference>
<keyword evidence="3" id="KW-0238">DNA-binding</keyword>
<reference evidence="8" key="1">
    <citation type="submission" date="2022-04" db="EMBL/GenBank/DDBJ databases">
        <title>A functionally conserved STORR gene fusion in Papaver species that diverged 16.8 million years ago.</title>
        <authorList>
            <person name="Catania T."/>
        </authorList>
    </citation>
    <scope>NUCLEOTIDE SEQUENCE</scope>
    <source>
        <strain evidence="8">S-188037</strain>
    </source>
</reference>
<dbReference type="PANTHER" id="PTHR31920:SF132">
    <property type="entry name" value="TF-B3 DOMAIN-CONTAINING PROTEIN"/>
    <property type="match status" value="1"/>
</dbReference>
<feature type="compositionally biased region" description="Basic residues" evidence="6">
    <location>
        <begin position="175"/>
        <end position="187"/>
    </location>
</feature>
<evidence type="ECO:0000313" key="9">
    <source>
        <dbReference type="Proteomes" id="UP001202328"/>
    </source>
</evidence>
<evidence type="ECO:0000256" key="4">
    <source>
        <dbReference type="ARBA" id="ARBA00023163"/>
    </source>
</evidence>
<dbReference type="CDD" id="cd10017">
    <property type="entry name" value="B3_DNA"/>
    <property type="match status" value="1"/>
</dbReference>
<dbReference type="PANTHER" id="PTHR31920">
    <property type="entry name" value="B3 DOMAIN-CONTAINING"/>
    <property type="match status" value="1"/>
</dbReference>
<dbReference type="PROSITE" id="PS50863">
    <property type="entry name" value="B3"/>
    <property type="match status" value="1"/>
</dbReference>
<feature type="domain" description="TF-B3" evidence="7">
    <location>
        <begin position="10"/>
        <end position="105"/>
    </location>
</feature>
<evidence type="ECO:0000256" key="5">
    <source>
        <dbReference type="ARBA" id="ARBA00023242"/>
    </source>
</evidence>
<evidence type="ECO:0000256" key="2">
    <source>
        <dbReference type="ARBA" id="ARBA00023015"/>
    </source>
</evidence>
<dbReference type="GO" id="GO:0005634">
    <property type="term" value="C:nucleus"/>
    <property type="evidence" value="ECO:0007669"/>
    <property type="project" value="UniProtKB-SubCell"/>
</dbReference>
<dbReference type="InterPro" id="IPR050655">
    <property type="entry name" value="Plant_B3_domain"/>
</dbReference>
<evidence type="ECO:0000256" key="3">
    <source>
        <dbReference type="ARBA" id="ARBA00023125"/>
    </source>
</evidence>
<proteinExistence type="predicted"/>
<feature type="region of interest" description="Disordered" evidence="6">
    <location>
        <begin position="124"/>
        <end position="192"/>
    </location>
</feature>
<gene>
    <name evidence="8" type="ORF">MKW98_032661</name>
</gene>